<keyword evidence="1" id="KW-0805">Transcription regulation</keyword>
<proteinExistence type="predicted"/>
<comment type="caution">
    <text evidence="6">The sequence shown here is derived from an EMBL/GenBank/DDBJ whole genome shotgun (WGS) entry which is preliminary data.</text>
</comment>
<evidence type="ECO:0000313" key="6">
    <source>
        <dbReference type="EMBL" id="MDH6195359.1"/>
    </source>
</evidence>
<evidence type="ECO:0000256" key="2">
    <source>
        <dbReference type="ARBA" id="ARBA00023125"/>
    </source>
</evidence>
<reference evidence="6 7" key="1">
    <citation type="submission" date="2023-04" db="EMBL/GenBank/DDBJ databases">
        <title>Forest soil microbial communities from Buena Vista Peninsula, Colon Province, Panama.</title>
        <authorList>
            <person name="Bouskill N."/>
        </authorList>
    </citation>
    <scope>NUCLEOTIDE SEQUENCE [LARGE SCALE GENOMIC DNA]</scope>
    <source>
        <strain evidence="6 7">AC80</strain>
    </source>
</reference>
<evidence type="ECO:0000313" key="7">
    <source>
        <dbReference type="Proteomes" id="UP001160130"/>
    </source>
</evidence>
<evidence type="ECO:0000256" key="1">
    <source>
        <dbReference type="ARBA" id="ARBA00023015"/>
    </source>
</evidence>
<dbReference type="InterPro" id="IPR050109">
    <property type="entry name" value="HTH-type_TetR-like_transc_reg"/>
</dbReference>
<dbReference type="PANTHER" id="PTHR30055">
    <property type="entry name" value="HTH-TYPE TRANSCRIPTIONAL REGULATOR RUTR"/>
    <property type="match status" value="1"/>
</dbReference>
<keyword evidence="7" id="KW-1185">Reference proteome</keyword>
<dbReference type="InterPro" id="IPR009057">
    <property type="entry name" value="Homeodomain-like_sf"/>
</dbReference>
<dbReference type="PRINTS" id="PR00455">
    <property type="entry name" value="HTHTETR"/>
</dbReference>
<sequence length="217" mass="22905">MPSETAAASLRERKRARTRAAIVEAALELFAANGYDGTTVADIAAAADIAPRTFFSYFASKDDVLMPDADARVAAALDAIAERGPDDRPADVLLRALGSVIDGGYDFADDQGALRFRLIQTVPAIRGRALQLQLDAQREIAQHLQAAYADELDAIAAGAIVGAFIGAVTGAVQAMVDTGIPDDHEARALSLRQATEIALRPWATRSSAEHDPFTSGT</sequence>
<dbReference type="PROSITE" id="PS01081">
    <property type="entry name" value="HTH_TETR_1"/>
    <property type="match status" value="1"/>
</dbReference>
<name>A0ABT6KXD8_9MYCO</name>
<evidence type="ECO:0000259" key="5">
    <source>
        <dbReference type="PROSITE" id="PS50977"/>
    </source>
</evidence>
<accession>A0ABT6KXD8</accession>
<dbReference type="SUPFAM" id="SSF46689">
    <property type="entry name" value="Homeodomain-like"/>
    <property type="match status" value="1"/>
</dbReference>
<feature type="DNA-binding region" description="H-T-H motif" evidence="4">
    <location>
        <begin position="39"/>
        <end position="58"/>
    </location>
</feature>
<evidence type="ECO:0000256" key="3">
    <source>
        <dbReference type="ARBA" id="ARBA00023163"/>
    </source>
</evidence>
<feature type="domain" description="HTH tetR-type" evidence="5">
    <location>
        <begin position="16"/>
        <end position="76"/>
    </location>
</feature>
<organism evidence="6 7">
    <name type="scientific">Mycolicibacterium frederiksbergense</name>
    <dbReference type="NCBI Taxonomy" id="117567"/>
    <lineage>
        <taxon>Bacteria</taxon>
        <taxon>Bacillati</taxon>
        <taxon>Actinomycetota</taxon>
        <taxon>Actinomycetes</taxon>
        <taxon>Mycobacteriales</taxon>
        <taxon>Mycobacteriaceae</taxon>
        <taxon>Mycolicibacterium</taxon>
    </lineage>
</organism>
<evidence type="ECO:0000256" key="4">
    <source>
        <dbReference type="PROSITE-ProRule" id="PRU00335"/>
    </source>
</evidence>
<dbReference type="PROSITE" id="PS50977">
    <property type="entry name" value="HTH_TETR_2"/>
    <property type="match status" value="1"/>
</dbReference>
<dbReference type="RefSeq" id="WP_280832028.1">
    <property type="nucleotide sequence ID" value="NZ_JARXVE010000003.1"/>
</dbReference>
<gene>
    <name evidence="6" type="ORF">M2272_001999</name>
</gene>
<protein>
    <submittedName>
        <fullName evidence="6">AcrR family transcriptional regulator</fullName>
    </submittedName>
</protein>
<dbReference type="Pfam" id="PF00440">
    <property type="entry name" value="TetR_N"/>
    <property type="match status" value="1"/>
</dbReference>
<keyword evidence="3" id="KW-0804">Transcription</keyword>
<dbReference type="InterPro" id="IPR001647">
    <property type="entry name" value="HTH_TetR"/>
</dbReference>
<dbReference type="Proteomes" id="UP001160130">
    <property type="component" value="Unassembled WGS sequence"/>
</dbReference>
<dbReference type="InterPro" id="IPR023772">
    <property type="entry name" value="DNA-bd_HTH_TetR-type_CS"/>
</dbReference>
<dbReference type="EMBL" id="JARXVE010000003">
    <property type="protein sequence ID" value="MDH6195359.1"/>
    <property type="molecule type" value="Genomic_DNA"/>
</dbReference>
<keyword evidence="2 4" id="KW-0238">DNA-binding</keyword>
<dbReference type="Gene3D" id="1.10.357.10">
    <property type="entry name" value="Tetracycline Repressor, domain 2"/>
    <property type="match status" value="1"/>
</dbReference>
<dbReference type="PANTHER" id="PTHR30055:SF238">
    <property type="entry name" value="MYCOFACTOCIN BIOSYNTHESIS TRANSCRIPTIONAL REGULATOR MFTR-RELATED"/>
    <property type="match status" value="1"/>
</dbReference>